<gene>
    <name evidence="3" type="ORF">BHV28_01520</name>
</gene>
<feature type="region of interest" description="Disordered" evidence="1">
    <location>
        <begin position="52"/>
        <end position="87"/>
    </location>
</feature>
<reference evidence="3 4" key="1">
    <citation type="journal article" date="2010" name="Science">
        <title>Genomic comparison of the ants Camponotus floridanus and Harpegnathos saltator.</title>
        <authorList>
            <person name="Bonasio R."/>
            <person name="Zhang G."/>
            <person name="Ye C."/>
            <person name="Mutti N.S."/>
            <person name="Fang X."/>
            <person name="Qin N."/>
            <person name="Donahue G."/>
            <person name="Yang P."/>
            <person name="Li Q."/>
            <person name="Li C."/>
            <person name="Zhang P."/>
            <person name="Huang Z."/>
            <person name="Berger S.L."/>
            <person name="Reinberg D."/>
            <person name="Wang J."/>
            <person name="Liebig J."/>
        </authorList>
    </citation>
    <scope>NUCLEOTIDE SEQUENCE [LARGE SCALE GENOMIC DNA]</scope>
    <source>
        <strain evidence="3 4">Hsal</strain>
    </source>
</reference>
<dbReference type="Proteomes" id="UP000188912">
    <property type="component" value="Chromosome"/>
</dbReference>
<keyword evidence="4" id="KW-1185">Reference proteome</keyword>
<organism evidence="3 4">
    <name type="scientific">Candidatus Tokpelaia hoelldobleri</name>
    <dbReference type="NCBI Taxonomy" id="1902579"/>
    <lineage>
        <taxon>Bacteria</taxon>
        <taxon>Pseudomonadati</taxon>
        <taxon>Pseudomonadota</taxon>
        <taxon>Alphaproteobacteria</taxon>
        <taxon>Hyphomicrobiales</taxon>
        <taxon>Candidatus Tokpelaia</taxon>
    </lineage>
</organism>
<dbReference type="KEGG" id="thd:BHV28_01520"/>
<keyword evidence="2" id="KW-0812">Transmembrane</keyword>
<dbReference type="EMBL" id="CP017315">
    <property type="protein sequence ID" value="AQS40877.1"/>
    <property type="molecule type" value="Genomic_DNA"/>
</dbReference>
<keyword evidence="2" id="KW-1133">Transmembrane helix</keyword>
<protein>
    <submittedName>
        <fullName evidence="3">Uncharacterized protein</fullName>
    </submittedName>
</protein>
<evidence type="ECO:0000256" key="2">
    <source>
        <dbReference type="SAM" id="Phobius"/>
    </source>
</evidence>
<evidence type="ECO:0000313" key="4">
    <source>
        <dbReference type="Proteomes" id="UP000188912"/>
    </source>
</evidence>
<keyword evidence="2" id="KW-0472">Membrane</keyword>
<reference evidence="3 4" key="2">
    <citation type="journal article" date="2016" name="Sci. Rep.">
        <title>The genome of Rhizobiales bacteria in predatory ants reveals urease gene functions but no genes for nitrogen fixation.</title>
        <authorList>
            <person name="Neuvonen M.M."/>
            <person name="Tamarit D."/>
            <person name="Naslund K."/>
            <person name="Liebig J."/>
            <person name="Feldhaar H."/>
            <person name="Moran N.A."/>
            <person name="Guy L."/>
            <person name="Andersson S.G."/>
        </authorList>
    </citation>
    <scope>NUCLEOTIDE SEQUENCE [LARGE SCALE GENOMIC DNA]</scope>
    <source>
        <strain evidence="3 4">Hsal</strain>
    </source>
</reference>
<feature type="transmembrane region" description="Helical" evidence="2">
    <location>
        <begin position="7"/>
        <end position="29"/>
    </location>
</feature>
<sequence>MPTTTKLLIRLLFIGLVIYSIMLLLIFWVKPVVAEMTVNIPAQEIELHPWPEVVETPPAPPPPAAVQKPKPAAAQKPKPARKPAGSK</sequence>
<dbReference type="STRING" id="1902579.BHV28_01520"/>
<accession>A0A1U9JSN9</accession>
<dbReference type="AlphaFoldDB" id="A0A1U9JSN9"/>
<evidence type="ECO:0000313" key="3">
    <source>
        <dbReference type="EMBL" id="AQS40877.1"/>
    </source>
</evidence>
<name>A0A1U9JSN9_9HYPH</name>
<evidence type="ECO:0000256" key="1">
    <source>
        <dbReference type="SAM" id="MobiDB-lite"/>
    </source>
</evidence>
<feature type="compositionally biased region" description="Low complexity" evidence="1">
    <location>
        <begin position="65"/>
        <end position="77"/>
    </location>
</feature>
<proteinExistence type="predicted"/>